<dbReference type="SUPFAM" id="SSF57997">
    <property type="entry name" value="Tropomyosin"/>
    <property type="match status" value="1"/>
</dbReference>
<feature type="signal peptide" evidence="3">
    <location>
        <begin position="1"/>
        <end position="27"/>
    </location>
</feature>
<dbReference type="EMBL" id="RJPT01000002">
    <property type="protein sequence ID" value="RSJ82981.1"/>
    <property type="molecule type" value="Genomic_DNA"/>
</dbReference>
<protein>
    <submittedName>
        <fullName evidence="4">Uncharacterized protein</fullName>
    </submittedName>
</protein>
<keyword evidence="2" id="KW-0812">Transmembrane</keyword>
<keyword evidence="3" id="KW-0732">Signal</keyword>
<name>A0A3R9LUZ4_STRCR</name>
<dbReference type="InterPro" id="IPR027607">
    <property type="entry name" value="Surf_Exclu_SEC10/PgrA"/>
</dbReference>
<proteinExistence type="predicted"/>
<keyword evidence="2" id="KW-0472">Membrane</keyword>
<evidence type="ECO:0000256" key="1">
    <source>
        <dbReference type="SAM" id="Coils"/>
    </source>
</evidence>
<dbReference type="RefSeq" id="WP_125446297.1">
    <property type="nucleotide sequence ID" value="NZ_RJPT01000002.1"/>
</dbReference>
<dbReference type="AlphaFoldDB" id="A0A3R9LUZ4"/>
<sequence>MNKSTKQGIIIGAAIIATVGLSSTVKADETSVSQPQAKTPITVSNEDKIAETTKETVDMAKANADETAKTVAEQEQVVSDIDQKVKEAEATEKIATETYAKTKEIAEKTTPENISKTEDVIKVKEEGVKIAEEELKKAEGDEKLAEKIESESRENYEVATKKVEAEKAKVELAKERVKKAERSLEETTLTKAQEIVNIAGNKLKEAETTYKAAQAELTRAKEFDAKRQVKIDERKSALDKLKTEKDIFALEQSIEDAKAKVDSKAKILEEMKAKLDAAQSEIENAKKALADAQAAYDIVLKKFKQDRKLRQIVIPKDYAQHDINDLAWFEANQQRFLDAQPKNNASDYDMLPIGSNADKVDLANMTNAQRREIAEFVAQMMNDIQTQYWTHRDPSKVLSTIKLTDQGQTLAQKVADEYSAFYAANGGTPDKFNFAKNWGHQYDVLSKYKVSESLGGLLPVWHQENRNGYTMMTLKQDIANDIRMMMLEDTRSANGHAKHLIDPNAKGAGTGVAVSTGSVNIIKIPKYVLDTAPLTSNYKNTDQDAENALKQNTGLSVAEKALEKAKANKAKTASAVKDGETALVAAQKAQENAQTALDAANNAIAKVQKTYNDVLAIKEQSPSAQAKIDETAEALEKAKAELVTTKSNLDNLQQIREQREVELKNAKSRLIAQEGALKTALKEATNAENDLTEKGLAIIETKQRVERIKEVVKEAEQAVKEAKAYLELLKNAPMKLEEAEKILTEAKVKTTEAKEKLEAEIAKLEILKSKNKVAQEDYKRVLESYKKFVRSKELEHSIRWEQEHIHHEEGNHRNEVIRHETFSSKVEVPIVTKRATTPIATHVKQTDTKKLPSTGDSVSTLGLMGIAMAVLGFVGLKRERESKH</sequence>
<feature type="transmembrane region" description="Helical" evidence="2">
    <location>
        <begin position="858"/>
        <end position="876"/>
    </location>
</feature>
<keyword evidence="2" id="KW-1133">Transmembrane helix</keyword>
<evidence type="ECO:0000256" key="2">
    <source>
        <dbReference type="SAM" id="Phobius"/>
    </source>
</evidence>
<reference evidence="4 5" key="1">
    <citation type="submission" date="2018-11" db="EMBL/GenBank/DDBJ databases">
        <title>Species Designations Belie Phenotypic and Genotypic Heterogeneity in Oral Streptococci.</title>
        <authorList>
            <person name="Velsko I."/>
        </authorList>
    </citation>
    <scope>NUCLEOTIDE SEQUENCE [LARGE SCALE GENOMIC DNA]</scope>
    <source>
        <strain evidence="4 5">BCC41</strain>
    </source>
</reference>
<feature type="coiled-coil region" evidence="1">
    <location>
        <begin position="583"/>
        <end position="784"/>
    </location>
</feature>
<gene>
    <name evidence="4" type="ORF">D8791_03350</name>
</gene>
<keyword evidence="1" id="KW-0175">Coiled coil</keyword>
<dbReference type="NCBIfam" id="TIGR01167">
    <property type="entry name" value="LPXTG_anchor"/>
    <property type="match status" value="1"/>
</dbReference>
<organism evidence="4 5">
    <name type="scientific">Streptococcus cristatus</name>
    <dbReference type="NCBI Taxonomy" id="45634"/>
    <lineage>
        <taxon>Bacteria</taxon>
        <taxon>Bacillati</taxon>
        <taxon>Bacillota</taxon>
        <taxon>Bacilli</taxon>
        <taxon>Lactobacillales</taxon>
        <taxon>Streptococcaceae</taxon>
        <taxon>Streptococcus</taxon>
    </lineage>
</organism>
<evidence type="ECO:0000313" key="5">
    <source>
        <dbReference type="Proteomes" id="UP000272635"/>
    </source>
</evidence>
<feature type="chain" id="PRO_5018560418" evidence="3">
    <location>
        <begin position="28"/>
        <end position="884"/>
    </location>
</feature>
<feature type="coiled-coil region" evidence="1">
    <location>
        <begin position="121"/>
        <end position="302"/>
    </location>
</feature>
<accession>A0A3R9LUZ4</accession>
<comment type="caution">
    <text evidence="4">The sequence shown here is derived from an EMBL/GenBank/DDBJ whole genome shotgun (WGS) entry which is preliminary data.</text>
</comment>
<evidence type="ECO:0000313" key="4">
    <source>
        <dbReference type="EMBL" id="RSJ82981.1"/>
    </source>
</evidence>
<dbReference type="NCBIfam" id="TIGR04320">
    <property type="entry name" value="Surf_Exclu_PgrA"/>
    <property type="match status" value="1"/>
</dbReference>
<dbReference type="Proteomes" id="UP000272635">
    <property type="component" value="Unassembled WGS sequence"/>
</dbReference>
<evidence type="ECO:0000256" key="3">
    <source>
        <dbReference type="SAM" id="SignalP"/>
    </source>
</evidence>